<dbReference type="PANTHER" id="PTHR24356:SF400">
    <property type="entry name" value="SERINE_THREONINE-PROTEIN KINASE CBK1"/>
    <property type="match status" value="1"/>
</dbReference>
<dbReference type="PROSITE" id="PS51285">
    <property type="entry name" value="AGC_KINASE_CTER"/>
    <property type="match status" value="1"/>
</dbReference>
<feature type="compositionally biased region" description="Basic and acidic residues" evidence="10">
    <location>
        <begin position="93"/>
        <end position="107"/>
    </location>
</feature>
<keyword evidence="14" id="KW-1185">Reference proteome</keyword>
<comment type="catalytic activity">
    <reaction evidence="7">
        <text>L-threonyl-[protein] + ATP = O-phospho-L-threonyl-[protein] + ADP + H(+)</text>
        <dbReference type="Rhea" id="RHEA:46608"/>
        <dbReference type="Rhea" id="RHEA-COMP:11060"/>
        <dbReference type="Rhea" id="RHEA-COMP:11605"/>
        <dbReference type="ChEBI" id="CHEBI:15378"/>
        <dbReference type="ChEBI" id="CHEBI:30013"/>
        <dbReference type="ChEBI" id="CHEBI:30616"/>
        <dbReference type="ChEBI" id="CHEBI:61977"/>
        <dbReference type="ChEBI" id="CHEBI:456216"/>
        <dbReference type="EC" id="2.7.11.1"/>
    </reaction>
</comment>
<dbReference type="SUPFAM" id="SSF56112">
    <property type="entry name" value="Protein kinase-like (PK-like)"/>
    <property type="match status" value="1"/>
</dbReference>
<evidence type="ECO:0000256" key="8">
    <source>
        <dbReference type="ARBA" id="ARBA00048679"/>
    </source>
</evidence>
<gene>
    <name evidence="13" type="ORF">B0I35DRAFT_486455</name>
</gene>
<evidence type="ECO:0000313" key="13">
    <source>
        <dbReference type="EMBL" id="KAH7328398.1"/>
    </source>
</evidence>
<evidence type="ECO:0000256" key="5">
    <source>
        <dbReference type="ARBA" id="ARBA00022777"/>
    </source>
</evidence>
<comment type="catalytic activity">
    <reaction evidence="8">
        <text>L-seryl-[protein] + ATP = O-phospho-L-seryl-[protein] + ADP + H(+)</text>
        <dbReference type="Rhea" id="RHEA:17989"/>
        <dbReference type="Rhea" id="RHEA-COMP:9863"/>
        <dbReference type="Rhea" id="RHEA-COMP:11604"/>
        <dbReference type="ChEBI" id="CHEBI:15378"/>
        <dbReference type="ChEBI" id="CHEBI:29999"/>
        <dbReference type="ChEBI" id="CHEBI:30616"/>
        <dbReference type="ChEBI" id="CHEBI:83421"/>
        <dbReference type="ChEBI" id="CHEBI:456216"/>
        <dbReference type="EC" id="2.7.11.1"/>
    </reaction>
</comment>
<feature type="binding site" evidence="9">
    <location>
        <position position="358"/>
    </location>
    <ligand>
        <name>ATP</name>
        <dbReference type="ChEBI" id="CHEBI:30616"/>
    </ligand>
</feature>
<dbReference type="SMART" id="SM00220">
    <property type="entry name" value="S_TKc"/>
    <property type="match status" value="1"/>
</dbReference>
<proteinExistence type="predicted"/>
<dbReference type="InterPro" id="IPR017441">
    <property type="entry name" value="Protein_kinase_ATP_BS"/>
</dbReference>
<dbReference type="GO" id="GO:0004674">
    <property type="term" value="F:protein serine/threonine kinase activity"/>
    <property type="evidence" value="ECO:0007669"/>
    <property type="project" value="UniProtKB-KW"/>
</dbReference>
<dbReference type="InterPro" id="IPR050236">
    <property type="entry name" value="Ser_Thr_kinase_AGC"/>
</dbReference>
<evidence type="ECO:0000256" key="6">
    <source>
        <dbReference type="ARBA" id="ARBA00022840"/>
    </source>
</evidence>
<dbReference type="EMBL" id="JAGPNK010000001">
    <property type="protein sequence ID" value="KAH7328398.1"/>
    <property type="molecule type" value="Genomic_DNA"/>
</dbReference>
<protein>
    <recommendedName>
        <fullName evidence="1">non-specific serine/threonine protein kinase</fullName>
        <ecNumber evidence="1">2.7.11.1</ecNumber>
    </recommendedName>
</protein>
<keyword evidence="4 9" id="KW-0547">Nucleotide-binding</keyword>
<name>A0A8K0T1Y7_9HYPO</name>
<dbReference type="Pfam" id="PF00069">
    <property type="entry name" value="Pkinase"/>
    <property type="match status" value="1"/>
</dbReference>
<evidence type="ECO:0000259" key="12">
    <source>
        <dbReference type="PROSITE" id="PS51285"/>
    </source>
</evidence>
<dbReference type="PROSITE" id="PS50011">
    <property type="entry name" value="PROTEIN_KINASE_DOM"/>
    <property type="match status" value="1"/>
</dbReference>
<feature type="compositionally biased region" description="Basic residues" evidence="10">
    <location>
        <begin position="1"/>
        <end position="10"/>
    </location>
</feature>
<feature type="compositionally biased region" description="Low complexity" evidence="10">
    <location>
        <begin position="21"/>
        <end position="31"/>
    </location>
</feature>
<evidence type="ECO:0000259" key="11">
    <source>
        <dbReference type="PROSITE" id="PS50011"/>
    </source>
</evidence>
<feature type="region of interest" description="Disordered" evidence="10">
    <location>
        <begin position="81"/>
        <end position="114"/>
    </location>
</feature>
<dbReference type="Gene3D" id="3.30.200.20">
    <property type="entry name" value="Phosphorylase Kinase, domain 1"/>
    <property type="match status" value="1"/>
</dbReference>
<feature type="region of interest" description="Disordered" evidence="10">
    <location>
        <begin position="1"/>
        <end position="37"/>
    </location>
</feature>
<feature type="region of interest" description="Disordered" evidence="10">
    <location>
        <begin position="174"/>
        <end position="221"/>
    </location>
</feature>
<dbReference type="Gene3D" id="1.10.510.10">
    <property type="entry name" value="Transferase(Phosphotransferase) domain 1"/>
    <property type="match status" value="2"/>
</dbReference>
<dbReference type="AlphaFoldDB" id="A0A8K0T1Y7"/>
<dbReference type="PROSITE" id="PS00107">
    <property type="entry name" value="PROTEIN_KINASE_ATP"/>
    <property type="match status" value="1"/>
</dbReference>
<keyword evidence="3" id="KW-0808">Transferase</keyword>
<evidence type="ECO:0000313" key="14">
    <source>
        <dbReference type="Proteomes" id="UP000813444"/>
    </source>
</evidence>
<dbReference type="EC" id="2.7.11.1" evidence="1"/>
<dbReference type="Proteomes" id="UP000813444">
    <property type="component" value="Unassembled WGS sequence"/>
</dbReference>
<dbReference type="OrthoDB" id="3638488at2759"/>
<evidence type="ECO:0000256" key="1">
    <source>
        <dbReference type="ARBA" id="ARBA00012513"/>
    </source>
</evidence>
<feature type="compositionally biased region" description="Polar residues" evidence="10">
    <location>
        <begin position="177"/>
        <end position="189"/>
    </location>
</feature>
<organism evidence="13 14">
    <name type="scientific">Stachybotrys elegans</name>
    <dbReference type="NCBI Taxonomy" id="80388"/>
    <lineage>
        <taxon>Eukaryota</taxon>
        <taxon>Fungi</taxon>
        <taxon>Dikarya</taxon>
        <taxon>Ascomycota</taxon>
        <taxon>Pezizomycotina</taxon>
        <taxon>Sordariomycetes</taxon>
        <taxon>Hypocreomycetidae</taxon>
        <taxon>Hypocreales</taxon>
        <taxon>Stachybotryaceae</taxon>
        <taxon>Stachybotrys</taxon>
    </lineage>
</organism>
<keyword evidence="2" id="KW-0723">Serine/threonine-protein kinase</keyword>
<feature type="domain" description="AGC-kinase C-terminal" evidence="12">
    <location>
        <begin position="652"/>
        <end position="700"/>
    </location>
</feature>
<evidence type="ECO:0000256" key="7">
    <source>
        <dbReference type="ARBA" id="ARBA00047899"/>
    </source>
</evidence>
<dbReference type="GO" id="GO:0005524">
    <property type="term" value="F:ATP binding"/>
    <property type="evidence" value="ECO:0007669"/>
    <property type="project" value="UniProtKB-UniRule"/>
</dbReference>
<evidence type="ECO:0000256" key="2">
    <source>
        <dbReference type="ARBA" id="ARBA00022527"/>
    </source>
</evidence>
<feature type="domain" description="Protein kinase" evidence="11">
    <location>
        <begin position="319"/>
        <end position="782"/>
    </location>
</feature>
<keyword evidence="5 13" id="KW-0418">Kinase</keyword>
<dbReference type="PANTHER" id="PTHR24356">
    <property type="entry name" value="SERINE/THREONINE-PROTEIN KINASE"/>
    <property type="match status" value="1"/>
</dbReference>
<reference evidence="13" key="1">
    <citation type="journal article" date="2021" name="Nat. Commun.">
        <title>Genetic determinants of endophytism in the Arabidopsis root mycobiome.</title>
        <authorList>
            <person name="Mesny F."/>
            <person name="Miyauchi S."/>
            <person name="Thiergart T."/>
            <person name="Pickel B."/>
            <person name="Atanasova L."/>
            <person name="Karlsson M."/>
            <person name="Huettel B."/>
            <person name="Barry K.W."/>
            <person name="Haridas S."/>
            <person name="Chen C."/>
            <person name="Bauer D."/>
            <person name="Andreopoulos W."/>
            <person name="Pangilinan J."/>
            <person name="LaButti K."/>
            <person name="Riley R."/>
            <person name="Lipzen A."/>
            <person name="Clum A."/>
            <person name="Drula E."/>
            <person name="Henrissat B."/>
            <person name="Kohler A."/>
            <person name="Grigoriev I.V."/>
            <person name="Martin F.M."/>
            <person name="Hacquard S."/>
        </authorList>
    </citation>
    <scope>NUCLEOTIDE SEQUENCE</scope>
    <source>
        <strain evidence="13">MPI-CAGE-CH-0235</strain>
    </source>
</reference>
<dbReference type="InterPro" id="IPR000719">
    <property type="entry name" value="Prot_kinase_dom"/>
</dbReference>
<keyword evidence="6 9" id="KW-0067">ATP-binding</keyword>
<dbReference type="InterPro" id="IPR008271">
    <property type="entry name" value="Ser/Thr_kinase_AS"/>
</dbReference>
<evidence type="ECO:0000256" key="10">
    <source>
        <dbReference type="SAM" id="MobiDB-lite"/>
    </source>
</evidence>
<evidence type="ECO:0000256" key="3">
    <source>
        <dbReference type="ARBA" id="ARBA00022679"/>
    </source>
</evidence>
<evidence type="ECO:0000256" key="4">
    <source>
        <dbReference type="ARBA" id="ARBA00022741"/>
    </source>
</evidence>
<sequence length="807" mass="90978">MGSGLLRKRSYPPMGAIPQHTAGSSGSSTRGAAKDRACQTEPNLLKLCHASSRVWTEIRGAVRAIRRSSFSTSSQGTTVLDCAVGRSPAPSTKGKDHHFEEASEKTCHGPQKSMDSTLKDFGPASSNTVVVHDSTLGHKPSLQLLADPIPFVPSSEGSSVLSSNPSSKLFNLEKASTKTSVDSHSSLPSKDSHGPERRFPRRYPRTRSSPEGPGLGTIDETSMDHAQPTIATVEKAAAAKAYLEIYFNELLHKPKTRSLRQQHMESYLYYNPHLNSNQRAAVRQAFFYRESCHLRESRVVKSKGERSVGNKEYDYGNRYESVKVLGKGSFGVVRLVREKSFFGDSCAKQVYAMKVIRKSDMLRSSQEGHLRAERDFLVASEGSDWIVPLVASFQDLTNLYLVMEYMPGGDFLGLLIRENVLHESVARFYVAEMILAVEEAHRLKCIHRDIKPDNFLISASGHLKLSDFGLAFDGHWSHDSSYYNCHRYSLLRNLGINVNGDCTDQKESRNIQTQLKWAQSLMSGLERHEKHGISKDKSLADLLVWRNEYSNRTAANSVVGTSQYMAPEGRQKTKENIVEHKKSFFFPQRPQVSNRCKSLIYHLIQEKEARLCSRHYRLKDREEPNGGSPNESLDFYVFPDDAEDIKAHRWFKDVPWGSMQTLTPPFVPHVHGADDTHYFEESDGIEDWSITSGSVASPSPKEVRSLLCDFRSEVQELAIKLVAEVLDSAKLRQRDREINASPGLASEEKDVLKRFVRIYGKKEPKRPRDRLLRDDNIKDIVIDVRKKTAFMGYAWRRMAPGGYVVPF</sequence>
<accession>A0A8K0T1Y7</accession>
<dbReference type="InterPro" id="IPR000961">
    <property type="entry name" value="AGC-kinase_C"/>
</dbReference>
<evidence type="ECO:0000256" key="9">
    <source>
        <dbReference type="PROSITE-ProRule" id="PRU10141"/>
    </source>
</evidence>
<dbReference type="InterPro" id="IPR011009">
    <property type="entry name" value="Kinase-like_dom_sf"/>
</dbReference>
<dbReference type="GO" id="GO:0035556">
    <property type="term" value="P:intracellular signal transduction"/>
    <property type="evidence" value="ECO:0007669"/>
    <property type="project" value="TreeGrafter"/>
</dbReference>
<comment type="caution">
    <text evidence="13">The sequence shown here is derived from an EMBL/GenBank/DDBJ whole genome shotgun (WGS) entry which is preliminary data.</text>
</comment>
<dbReference type="PROSITE" id="PS00108">
    <property type="entry name" value="PROTEIN_KINASE_ST"/>
    <property type="match status" value="1"/>
</dbReference>